<protein>
    <submittedName>
        <fullName evidence="1">Uncharacterized protein</fullName>
    </submittedName>
</protein>
<organism evidence="1 2">
    <name type="scientific">Pedobacter suwonensis</name>
    <dbReference type="NCBI Taxonomy" id="332999"/>
    <lineage>
        <taxon>Bacteria</taxon>
        <taxon>Pseudomonadati</taxon>
        <taxon>Bacteroidota</taxon>
        <taxon>Sphingobacteriia</taxon>
        <taxon>Sphingobacteriales</taxon>
        <taxon>Sphingobacteriaceae</taxon>
        <taxon>Pedobacter</taxon>
    </lineage>
</organism>
<accession>A0A1I0SY25</accession>
<evidence type="ECO:0000313" key="1">
    <source>
        <dbReference type="EMBL" id="SFA44455.1"/>
    </source>
</evidence>
<proteinExistence type="predicted"/>
<keyword evidence="2" id="KW-1185">Reference proteome</keyword>
<name>A0A1I0SY25_9SPHI</name>
<evidence type="ECO:0000313" key="2">
    <source>
        <dbReference type="Proteomes" id="UP000198836"/>
    </source>
</evidence>
<gene>
    <name evidence="1" type="ORF">SAMN04488511_104108</name>
</gene>
<reference evidence="2" key="1">
    <citation type="submission" date="2016-10" db="EMBL/GenBank/DDBJ databases">
        <authorList>
            <person name="Varghese N."/>
            <person name="Submissions S."/>
        </authorList>
    </citation>
    <scope>NUCLEOTIDE SEQUENCE [LARGE SCALE GENOMIC DNA]</scope>
    <source>
        <strain evidence="2">DSM 18130</strain>
    </source>
</reference>
<sequence>MRNNEASLQANDLALNIACAKGRDKLSVEILLARMTVAAHHLAKNLSFYIDFIKLSSFRMVILFRVKLFC</sequence>
<dbReference type="AlphaFoldDB" id="A0A1I0SY25"/>
<dbReference type="Proteomes" id="UP000198836">
    <property type="component" value="Unassembled WGS sequence"/>
</dbReference>
<dbReference type="EMBL" id="FOJM01000004">
    <property type="protein sequence ID" value="SFA44455.1"/>
    <property type="molecule type" value="Genomic_DNA"/>
</dbReference>